<proteinExistence type="predicted"/>
<feature type="region of interest" description="Disordered" evidence="1">
    <location>
        <begin position="85"/>
        <end position="133"/>
    </location>
</feature>
<gene>
    <name evidence="2" type="ORF">D187_007401</name>
</gene>
<feature type="region of interest" description="Disordered" evidence="1">
    <location>
        <begin position="59"/>
        <end position="78"/>
    </location>
</feature>
<protein>
    <submittedName>
        <fullName evidence="2">Uncharacterized protein</fullName>
    </submittedName>
</protein>
<dbReference type="Proteomes" id="UP000011682">
    <property type="component" value="Unassembled WGS sequence"/>
</dbReference>
<evidence type="ECO:0000256" key="1">
    <source>
        <dbReference type="SAM" id="MobiDB-lite"/>
    </source>
</evidence>
<feature type="region of interest" description="Disordered" evidence="1">
    <location>
        <begin position="9"/>
        <end position="29"/>
    </location>
</feature>
<feature type="compositionally biased region" description="Basic and acidic residues" evidence="1">
    <location>
        <begin position="100"/>
        <end position="112"/>
    </location>
</feature>
<feature type="compositionally biased region" description="Basic residues" evidence="1">
    <location>
        <begin position="16"/>
        <end position="29"/>
    </location>
</feature>
<keyword evidence="3" id="KW-1185">Reference proteome</keyword>
<reference evidence="2" key="1">
    <citation type="submission" date="2013-05" db="EMBL/GenBank/DDBJ databases">
        <title>Genome assembly of Cystobacter fuscus DSM 2262.</title>
        <authorList>
            <person name="Sharma G."/>
            <person name="Khatri I."/>
            <person name="Kaur C."/>
            <person name="Mayilraj S."/>
            <person name="Subramanian S."/>
        </authorList>
    </citation>
    <scope>NUCLEOTIDE SEQUENCE [LARGE SCALE GENOMIC DNA]</scope>
    <source>
        <strain evidence="2">DSM 2262</strain>
    </source>
</reference>
<evidence type="ECO:0000313" key="2">
    <source>
        <dbReference type="EMBL" id="EPX56059.1"/>
    </source>
</evidence>
<sequence length="133" mass="15242">MVRLAQRQLVDGNGRLQRRPARLGGRGPRRRLGLGGWLPRWILRRWNRLGRRLIPWHVGARRRRDPAASHVGLSGRCLGHDGRLARATACAHQQEESSEERDSHGREQEQTARQDNPTVRGSKRWGSPRQDGK</sequence>
<organism evidence="2 3">
    <name type="scientific">Cystobacter fuscus (strain ATCC 25194 / DSM 2262 / NBRC 100088 / M29)</name>
    <dbReference type="NCBI Taxonomy" id="1242864"/>
    <lineage>
        <taxon>Bacteria</taxon>
        <taxon>Pseudomonadati</taxon>
        <taxon>Myxococcota</taxon>
        <taxon>Myxococcia</taxon>
        <taxon>Myxococcales</taxon>
        <taxon>Cystobacterineae</taxon>
        <taxon>Archangiaceae</taxon>
        <taxon>Cystobacter</taxon>
    </lineage>
</organism>
<accession>S9Q431</accession>
<dbReference type="EMBL" id="ANAH02000066">
    <property type="protein sequence ID" value="EPX56059.1"/>
    <property type="molecule type" value="Genomic_DNA"/>
</dbReference>
<comment type="caution">
    <text evidence="2">The sequence shown here is derived from an EMBL/GenBank/DDBJ whole genome shotgun (WGS) entry which is preliminary data.</text>
</comment>
<dbReference type="AlphaFoldDB" id="S9Q431"/>
<evidence type="ECO:0000313" key="3">
    <source>
        <dbReference type="Proteomes" id="UP000011682"/>
    </source>
</evidence>
<name>S9Q431_CYSF2</name>